<dbReference type="RefSeq" id="WP_090894880.1">
    <property type="nucleotide sequence ID" value="NZ_CZPZ01000004.1"/>
</dbReference>
<evidence type="ECO:0000256" key="2">
    <source>
        <dbReference type="ARBA" id="ARBA00022801"/>
    </source>
</evidence>
<dbReference type="GO" id="GO:0000287">
    <property type="term" value="F:magnesium ion binding"/>
    <property type="evidence" value="ECO:0007669"/>
    <property type="project" value="TreeGrafter"/>
</dbReference>
<evidence type="ECO:0000313" key="4">
    <source>
        <dbReference type="EMBL" id="CUS33141.1"/>
    </source>
</evidence>
<dbReference type="NCBIfam" id="TIGR01486">
    <property type="entry name" value="HAD-SF-IIB-MPGP"/>
    <property type="match status" value="1"/>
</dbReference>
<keyword evidence="1" id="KW-0479">Metal-binding</keyword>
<dbReference type="STRING" id="1742973.COMA2_120090"/>
<evidence type="ECO:0000256" key="3">
    <source>
        <dbReference type="ARBA" id="ARBA00022842"/>
    </source>
</evidence>
<dbReference type="GO" id="GO:0050531">
    <property type="term" value="F:mannosyl-3-phosphoglycerate phosphatase activity"/>
    <property type="evidence" value="ECO:0007669"/>
    <property type="project" value="UniProtKB-EC"/>
</dbReference>
<keyword evidence="5" id="KW-1185">Reference proteome</keyword>
<dbReference type="PANTHER" id="PTHR10000">
    <property type="entry name" value="PHOSPHOSERINE PHOSPHATASE"/>
    <property type="match status" value="1"/>
</dbReference>
<dbReference type="AlphaFoldDB" id="A0A0S4L6I4"/>
<keyword evidence="3" id="KW-0460">Magnesium</keyword>
<dbReference type="SFLD" id="SFLDG01142">
    <property type="entry name" value="C2.B.2:_Mannosyl-3-phosphoglyc"/>
    <property type="match status" value="1"/>
</dbReference>
<accession>A0A0S4L6I4</accession>
<gene>
    <name evidence="4" type="primary">gpgP</name>
    <name evidence="4" type="ORF">COMA2_120090</name>
</gene>
<proteinExistence type="predicted"/>
<dbReference type="InterPro" id="IPR036412">
    <property type="entry name" value="HAD-like_sf"/>
</dbReference>
<dbReference type="OrthoDB" id="193379at2"/>
<dbReference type="Pfam" id="PF08282">
    <property type="entry name" value="Hydrolase_3"/>
    <property type="match status" value="1"/>
</dbReference>
<keyword evidence="2 4" id="KW-0378">Hydrolase</keyword>
<dbReference type="Gene3D" id="3.30.980.20">
    <property type="entry name" value="Putative mannosyl-3-phosphoglycerate phosphatase, domain 2"/>
    <property type="match status" value="1"/>
</dbReference>
<sequence>MSRYLLFTDLDGCLLDNDTYSFNEARPALHALRSENIPVIIVSGKTRAEIEPLRERLDHHSPFIVENGAAVFVPLNTFDFPLERSRRRFGYQIIELGTPYALLRDVLRQIEEAVGTPLRGFGDLSVDEVMANTGLAREDALRAMLREFDEPFLVSGPPKLIEEVCRQIVTRGLNWTRGGRFFHLTGNNDKGRAAEILLRCYKRQERLANLPDDIETIGIGDSLNDLPLLLTVDHPVLVQKPDGSYDPDINLPNLIRAPGIGPAGWNQAVLELLRQASEETSLGRSANIRAT</sequence>
<dbReference type="SFLD" id="SFLDS00003">
    <property type="entry name" value="Haloacid_Dehalogenase"/>
    <property type="match status" value="1"/>
</dbReference>
<dbReference type="EMBL" id="CZPZ01000004">
    <property type="protein sequence ID" value="CUS33141.1"/>
    <property type="molecule type" value="Genomic_DNA"/>
</dbReference>
<dbReference type="GO" id="GO:0005829">
    <property type="term" value="C:cytosol"/>
    <property type="evidence" value="ECO:0007669"/>
    <property type="project" value="TreeGrafter"/>
</dbReference>
<protein>
    <submittedName>
        <fullName evidence="4">Glucosyl-3-phosphoglycerate/mannosyl-3-phosphoglycerate phosphatase</fullName>
        <ecNumber evidence="4">3.1.3.70</ecNumber>
    </submittedName>
</protein>
<dbReference type="CDD" id="cd07507">
    <property type="entry name" value="HAD_Pase"/>
    <property type="match status" value="1"/>
</dbReference>
<dbReference type="SUPFAM" id="SSF56784">
    <property type="entry name" value="HAD-like"/>
    <property type="match status" value="1"/>
</dbReference>
<dbReference type="PANTHER" id="PTHR10000:SF8">
    <property type="entry name" value="HAD SUPERFAMILY HYDROLASE-LIKE, TYPE 3"/>
    <property type="match status" value="1"/>
</dbReference>
<evidence type="ECO:0000256" key="1">
    <source>
        <dbReference type="ARBA" id="ARBA00022723"/>
    </source>
</evidence>
<dbReference type="InterPro" id="IPR006381">
    <property type="entry name" value="HAD-SF-IIB-MPGP"/>
</dbReference>
<dbReference type="Gene3D" id="3.40.50.1000">
    <property type="entry name" value="HAD superfamily/HAD-like"/>
    <property type="match status" value="1"/>
</dbReference>
<dbReference type="EC" id="3.1.3.70" evidence="4"/>
<evidence type="ECO:0000313" key="5">
    <source>
        <dbReference type="Proteomes" id="UP000198736"/>
    </source>
</evidence>
<name>A0A0S4L6I4_9BACT</name>
<reference evidence="5" key="1">
    <citation type="submission" date="2015-10" db="EMBL/GenBank/DDBJ databases">
        <authorList>
            <person name="Luecker S."/>
            <person name="Luecker S."/>
        </authorList>
    </citation>
    <scope>NUCLEOTIDE SEQUENCE [LARGE SCALE GENOMIC DNA]</scope>
</reference>
<dbReference type="SFLD" id="SFLDG01140">
    <property type="entry name" value="C2.B:_Phosphomannomutase_and_P"/>
    <property type="match status" value="1"/>
</dbReference>
<dbReference type="InterPro" id="IPR023214">
    <property type="entry name" value="HAD_sf"/>
</dbReference>
<dbReference type="Proteomes" id="UP000198736">
    <property type="component" value="Unassembled WGS sequence"/>
</dbReference>
<dbReference type="GO" id="GO:0051479">
    <property type="term" value="P:mannosylglycerate biosynthetic process"/>
    <property type="evidence" value="ECO:0007669"/>
    <property type="project" value="InterPro"/>
</dbReference>
<organism evidence="4 5">
    <name type="scientific">Candidatus Nitrospira nitrificans</name>
    <dbReference type="NCBI Taxonomy" id="1742973"/>
    <lineage>
        <taxon>Bacteria</taxon>
        <taxon>Pseudomonadati</taxon>
        <taxon>Nitrospirota</taxon>
        <taxon>Nitrospiria</taxon>
        <taxon>Nitrospirales</taxon>
        <taxon>Nitrospiraceae</taxon>
        <taxon>Nitrospira</taxon>
    </lineage>
</organism>